<evidence type="ECO:0000256" key="1">
    <source>
        <dbReference type="ARBA" id="ARBA00008072"/>
    </source>
</evidence>
<dbReference type="Pfam" id="PF00107">
    <property type="entry name" value="ADH_zinc_N"/>
    <property type="match status" value="1"/>
</dbReference>
<dbReference type="InterPro" id="IPR013154">
    <property type="entry name" value="ADH-like_N"/>
</dbReference>
<dbReference type="Pfam" id="PF08240">
    <property type="entry name" value="ADH_N"/>
    <property type="match status" value="1"/>
</dbReference>
<reference evidence="5 6" key="1">
    <citation type="journal article" date="2019" name="Sci. Rep.">
        <title>A multi-omics analysis of the grapevine pathogen Lasiodiplodia theobromae reveals that temperature affects the expression of virulence- and pathogenicity-related genes.</title>
        <authorList>
            <person name="Felix C."/>
            <person name="Meneses R."/>
            <person name="Goncalves M.F.M."/>
            <person name="Tilleman L."/>
            <person name="Duarte A.S."/>
            <person name="Jorrin-Novo J.V."/>
            <person name="Van de Peer Y."/>
            <person name="Deforce D."/>
            <person name="Van Nieuwerburgh F."/>
            <person name="Esteves A.C."/>
            <person name="Alves A."/>
        </authorList>
    </citation>
    <scope>NUCLEOTIDE SEQUENCE [LARGE SCALE GENOMIC DNA]</scope>
    <source>
        <strain evidence="5 6">LA-SOL3</strain>
    </source>
</reference>
<dbReference type="Proteomes" id="UP000325902">
    <property type="component" value="Unassembled WGS sequence"/>
</dbReference>
<dbReference type="PANTHER" id="PTHR45348:SF2">
    <property type="entry name" value="ZINC-TYPE ALCOHOL DEHYDROGENASE-LIKE PROTEIN C2E1P3.01"/>
    <property type="match status" value="1"/>
</dbReference>
<dbReference type="GO" id="GO:0016651">
    <property type="term" value="F:oxidoreductase activity, acting on NAD(P)H"/>
    <property type="evidence" value="ECO:0007669"/>
    <property type="project" value="InterPro"/>
</dbReference>
<protein>
    <submittedName>
        <fullName evidence="5">Protein TOXD</fullName>
    </submittedName>
</protein>
<dbReference type="InterPro" id="IPR011032">
    <property type="entry name" value="GroES-like_sf"/>
</dbReference>
<evidence type="ECO:0000259" key="4">
    <source>
        <dbReference type="SMART" id="SM00829"/>
    </source>
</evidence>
<dbReference type="Gene3D" id="3.40.50.720">
    <property type="entry name" value="NAD(P)-binding Rossmann-like Domain"/>
    <property type="match status" value="1"/>
</dbReference>
<evidence type="ECO:0000256" key="2">
    <source>
        <dbReference type="ARBA" id="ARBA00011245"/>
    </source>
</evidence>
<gene>
    <name evidence="5" type="primary">TOXD_0</name>
    <name evidence="5" type="ORF">DBV05_g702</name>
</gene>
<dbReference type="Gene3D" id="3.90.180.10">
    <property type="entry name" value="Medium-chain alcohol dehydrogenases, catalytic domain"/>
    <property type="match status" value="1"/>
</dbReference>
<proteinExistence type="inferred from homology"/>
<dbReference type="SMART" id="SM00829">
    <property type="entry name" value="PKS_ER"/>
    <property type="match status" value="1"/>
</dbReference>
<accession>A0A5N5DS13</accession>
<keyword evidence="6" id="KW-1185">Reference proteome</keyword>
<keyword evidence="3" id="KW-0560">Oxidoreductase</keyword>
<comment type="subunit">
    <text evidence="2">Monomer.</text>
</comment>
<evidence type="ECO:0000256" key="3">
    <source>
        <dbReference type="ARBA" id="ARBA00023002"/>
    </source>
</evidence>
<dbReference type="InterPro" id="IPR013149">
    <property type="entry name" value="ADH-like_C"/>
</dbReference>
<dbReference type="InterPro" id="IPR036291">
    <property type="entry name" value="NAD(P)-bd_dom_sf"/>
</dbReference>
<evidence type="ECO:0000313" key="6">
    <source>
        <dbReference type="Proteomes" id="UP000325902"/>
    </source>
</evidence>
<evidence type="ECO:0000313" key="5">
    <source>
        <dbReference type="EMBL" id="KAB2580715.1"/>
    </source>
</evidence>
<dbReference type="EMBL" id="VCHE01000002">
    <property type="protein sequence ID" value="KAB2580715.1"/>
    <property type="molecule type" value="Genomic_DNA"/>
</dbReference>
<feature type="domain" description="Enoyl reductase (ER)" evidence="4">
    <location>
        <begin position="17"/>
        <end position="347"/>
    </location>
</feature>
<dbReference type="SUPFAM" id="SSF51735">
    <property type="entry name" value="NAD(P)-binding Rossmann-fold domains"/>
    <property type="match status" value="1"/>
</dbReference>
<dbReference type="PANTHER" id="PTHR45348">
    <property type="entry name" value="HYPOTHETICAL OXIDOREDUCTASE (EUROFUNG)"/>
    <property type="match status" value="1"/>
</dbReference>
<dbReference type="InterPro" id="IPR020843">
    <property type="entry name" value="ER"/>
</dbReference>
<name>A0A5N5DS13_9PEZI</name>
<dbReference type="SUPFAM" id="SSF50129">
    <property type="entry name" value="GroES-like"/>
    <property type="match status" value="1"/>
</dbReference>
<organism evidence="5 6">
    <name type="scientific">Lasiodiplodia theobromae</name>
    <dbReference type="NCBI Taxonomy" id="45133"/>
    <lineage>
        <taxon>Eukaryota</taxon>
        <taxon>Fungi</taxon>
        <taxon>Dikarya</taxon>
        <taxon>Ascomycota</taxon>
        <taxon>Pezizomycotina</taxon>
        <taxon>Dothideomycetes</taxon>
        <taxon>Dothideomycetes incertae sedis</taxon>
        <taxon>Botryosphaeriales</taxon>
        <taxon>Botryosphaeriaceae</taxon>
        <taxon>Lasiodiplodia</taxon>
    </lineage>
</organism>
<comment type="similarity">
    <text evidence="1">Belongs to the zinc-containing alcohol dehydrogenase family.</text>
</comment>
<dbReference type="AlphaFoldDB" id="A0A5N5DS13"/>
<dbReference type="OrthoDB" id="48317at2759"/>
<dbReference type="InterPro" id="IPR047122">
    <property type="entry name" value="Trans-enoyl_RdTase-like"/>
</dbReference>
<comment type="caution">
    <text evidence="5">The sequence shown here is derived from an EMBL/GenBank/DDBJ whole genome shotgun (WGS) entry which is preliminary data.</text>
</comment>
<dbReference type="CDD" id="cd08249">
    <property type="entry name" value="enoyl_reductase_like"/>
    <property type="match status" value="1"/>
</dbReference>
<sequence length="350" mass="37278">MSGSMKAIKIHGQGKASVVDTLVPQLRPGTVLVKPVALALNPTDWKHIAFVPGTEGCTSGCDYAGVVQEVGPGVTSIKKGDRIAGWTHGGNCNNKEDGSFAEYLVAKEGIELKIPEGVSFEEAATLGVGISTVGQGLYQSLKLPLPNQPATERFPVLVYGGSTATGTLAIQFAKLSGLEVVATCSPRNFDLVKSLGADAVFDYNSPTVGADIRAHTGNKLYHAFDCIAEGNSAQICADALSADTSAKKPVYSALLYLEMPRKDVEAKYTLGYTIFGEEVNKPFIPSTLPASREDYEFGCMFWRLSEQLLAQGKFKVHTPDVRGGGLEGVLEGLEELKQGKVSGKKLVYKL</sequence>